<dbReference type="PANTHER" id="PTHR10509">
    <property type="entry name" value="O-METHYLTRANSFERASE-RELATED"/>
    <property type="match status" value="1"/>
</dbReference>
<dbReference type="EMBL" id="ML978155">
    <property type="protein sequence ID" value="KAF2036027.1"/>
    <property type="molecule type" value="Genomic_DNA"/>
</dbReference>
<dbReference type="Pfam" id="PF01596">
    <property type="entry name" value="Methyltransf_3"/>
    <property type="match status" value="1"/>
</dbReference>
<name>A0A9P4HL53_9PLEO</name>
<dbReference type="GO" id="GO:0008171">
    <property type="term" value="F:O-methyltransferase activity"/>
    <property type="evidence" value="ECO:0007669"/>
    <property type="project" value="InterPro"/>
</dbReference>
<dbReference type="CDD" id="cd02440">
    <property type="entry name" value="AdoMet_MTases"/>
    <property type="match status" value="1"/>
</dbReference>
<dbReference type="Proteomes" id="UP000799777">
    <property type="component" value="Unassembled WGS sequence"/>
</dbReference>
<comment type="similarity">
    <text evidence="4">Belongs to the class I-like SAM-binding methyltransferase superfamily. Cation-dependent O-methyltransferase family.</text>
</comment>
<accession>A0A9P4HL53</accession>
<dbReference type="SUPFAM" id="SSF53335">
    <property type="entry name" value="S-adenosyl-L-methionine-dependent methyltransferases"/>
    <property type="match status" value="1"/>
</dbReference>
<dbReference type="PROSITE" id="PS51682">
    <property type="entry name" value="SAM_OMT_I"/>
    <property type="match status" value="1"/>
</dbReference>
<gene>
    <name evidence="5" type="ORF">EK21DRAFT_83753</name>
</gene>
<evidence type="ECO:0000256" key="1">
    <source>
        <dbReference type="ARBA" id="ARBA00022603"/>
    </source>
</evidence>
<organism evidence="5 6">
    <name type="scientific">Setomelanomma holmii</name>
    <dbReference type="NCBI Taxonomy" id="210430"/>
    <lineage>
        <taxon>Eukaryota</taxon>
        <taxon>Fungi</taxon>
        <taxon>Dikarya</taxon>
        <taxon>Ascomycota</taxon>
        <taxon>Pezizomycotina</taxon>
        <taxon>Dothideomycetes</taxon>
        <taxon>Pleosporomycetidae</taxon>
        <taxon>Pleosporales</taxon>
        <taxon>Pleosporineae</taxon>
        <taxon>Phaeosphaeriaceae</taxon>
        <taxon>Setomelanomma</taxon>
    </lineage>
</organism>
<evidence type="ECO:0000313" key="6">
    <source>
        <dbReference type="Proteomes" id="UP000799777"/>
    </source>
</evidence>
<reference evidence="5" key="1">
    <citation type="journal article" date="2020" name="Stud. Mycol.">
        <title>101 Dothideomycetes genomes: a test case for predicting lifestyles and emergence of pathogens.</title>
        <authorList>
            <person name="Haridas S."/>
            <person name="Albert R."/>
            <person name="Binder M."/>
            <person name="Bloem J."/>
            <person name="Labutti K."/>
            <person name="Salamov A."/>
            <person name="Andreopoulos B."/>
            <person name="Baker S."/>
            <person name="Barry K."/>
            <person name="Bills G."/>
            <person name="Bluhm B."/>
            <person name="Cannon C."/>
            <person name="Castanera R."/>
            <person name="Culley D."/>
            <person name="Daum C."/>
            <person name="Ezra D."/>
            <person name="Gonzalez J."/>
            <person name="Henrissat B."/>
            <person name="Kuo A."/>
            <person name="Liang C."/>
            <person name="Lipzen A."/>
            <person name="Lutzoni F."/>
            <person name="Magnuson J."/>
            <person name="Mondo S."/>
            <person name="Nolan M."/>
            <person name="Ohm R."/>
            <person name="Pangilinan J."/>
            <person name="Park H.-J."/>
            <person name="Ramirez L."/>
            <person name="Alfaro M."/>
            <person name="Sun H."/>
            <person name="Tritt A."/>
            <person name="Yoshinaga Y."/>
            <person name="Zwiers L.-H."/>
            <person name="Turgeon B."/>
            <person name="Goodwin S."/>
            <person name="Spatafora J."/>
            <person name="Crous P."/>
            <person name="Grigoriev I."/>
        </authorList>
    </citation>
    <scope>NUCLEOTIDE SEQUENCE</scope>
    <source>
        <strain evidence="5">CBS 110217</strain>
    </source>
</reference>
<proteinExistence type="inferred from homology"/>
<evidence type="ECO:0000256" key="4">
    <source>
        <dbReference type="ARBA" id="ARBA00023453"/>
    </source>
</evidence>
<keyword evidence="3" id="KW-0949">S-adenosyl-L-methionine</keyword>
<keyword evidence="6" id="KW-1185">Reference proteome</keyword>
<dbReference type="GO" id="GO:0032259">
    <property type="term" value="P:methylation"/>
    <property type="evidence" value="ECO:0007669"/>
    <property type="project" value="UniProtKB-KW"/>
</dbReference>
<dbReference type="OrthoDB" id="10251242at2759"/>
<protein>
    <submittedName>
        <fullName evidence="5">S-adenosyl-L-methionine-dependent methyltransferase</fullName>
    </submittedName>
</protein>
<dbReference type="GO" id="GO:0008757">
    <property type="term" value="F:S-adenosylmethionine-dependent methyltransferase activity"/>
    <property type="evidence" value="ECO:0007669"/>
    <property type="project" value="TreeGrafter"/>
</dbReference>
<dbReference type="PANTHER" id="PTHR10509:SF14">
    <property type="entry name" value="CAFFEOYL-COA O-METHYLTRANSFERASE 3-RELATED"/>
    <property type="match status" value="1"/>
</dbReference>
<keyword evidence="2" id="KW-0808">Transferase</keyword>
<keyword evidence="1 5" id="KW-0489">Methyltransferase</keyword>
<evidence type="ECO:0000256" key="3">
    <source>
        <dbReference type="ARBA" id="ARBA00022691"/>
    </source>
</evidence>
<sequence>MSYQGQSYEKDPRWSAVDDYALSHLHPSNAIPSTTVLEHAQSNSQTEGLPNVLEVGTLGGYSTIWLANATPNTHVTSVEVDPHHAEVARSNIKNAGVEDRVEVRLGPGIEVLPQLAEEVKSGKREKYQLIFVDADKENNWNYVDIALGMCEPGACIIVDNVVRKGQLAQDTTDPRVAGARKVVENIGNDDRLEGVVIQTVGDKSYDGFLFAVVK</sequence>
<evidence type="ECO:0000313" key="5">
    <source>
        <dbReference type="EMBL" id="KAF2036027.1"/>
    </source>
</evidence>
<comment type="caution">
    <text evidence="5">The sequence shown here is derived from an EMBL/GenBank/DDBJ whole genome shotgun (WGS) entry which is preliminary data.</text>
</comment>
<dbReference type="InterPro" id="IPR029063">
    <property type="entry name" value="SAM-dependent_MTases_sf"/>
</dbReference>
<dbReference type="AlphaFoldDB" id="A0A9P4HL53"/>
<dbReference type="InterPro" id="IPR002935">
    <property type="entry name" value="SAM_O-MeTrfase"/>
</dbReference>
<dbReference type="InterPro" id="IPR050362">
    <property type="entry name" value="Cation-dep_OMT"/>
</dbReference>
<evidence type="ECO:0000256" key="2">
    <source>
        <dbReference type="ARBA" id="ARBA00022679"/>
    </source>
</evidence>
<dbReference type="Gene3D" id="3.40.50.150">
    <property type="entry name" value="Vaccinia Virus protein VP39"/>
    <property type="match status" value="1"/>
</dbReference>